<evidence type="ECO:0000313" key="2">
    <source>
        <dbReference type="EMBL" id="NIZ47487.1"/>
    </source>
</evidence>
<dbReference type="PANTHER" id="PTHR35024:SF4">
    <property type="entry name" value="POLYMER-FORMING CYTOSKELETAL PROTEIN"/>
    <property type="match status" value="1"/>
</dbReference>
<proteinExistence type="inferred from homology"/>
<accession>A0A968GEB3</accession>
<comment type="caution">
    <text evidence="2">The sequence shown here is derived from an EMBL/GenBank/DDBJ whole genome shotgun (WGS) entry which is preliminary data.</text>
</comment>
<organism evidence="2 3">
    <name type="scientific">Entomospira nematocerorum</name>
    <dbReference type="NCBI Taxonomy" id="2719987"/>
    <lineage>
        <taxon>Bacteria</taxon>
        <taxon>Pseudomonadati</taxon>
        <taxon>Spirochaetota</taxon>
        <taxon>Spirochaetia</taxon>
        <taxon>Spirochaetales</taxon>
        <taxon>Spirochaetaceae</taxon>
        <taxon>Entomospira</taxon>
    </lineage>
</organism>
<dbReference type="InterPro" id="IPR007607">
    <property type="entry name" value="BacA/B"/>
</dbReference>
<dbReference type="AlphaFoldDB" id="A0A968GEB3"/>
<sequence>MKEIHYVPKKESVIGASSHITGKLKFETSLRIKGSFQGEIVSGGDLIIEQTSHVKANINVKSLQLHGTLIGNSHIDQGLSILDYSHLEGDVKTSSLTIAQGATVKGFISMIEDSDTLDIFSASPEQLKKLIIK</sequence>
<dbReference type="EMBL" id="JAATLK010000001">
    <property type="protein sequence ID" value="NIZ47487.1"/>
    <property type="molecule type" value="Genomic_DNA"/>
</dbReference>
<protein>
    <submittedName>
        <fullName evidence="2">Polymer-forming cytoskeletal protein</fullName>
    </submittedName>
</protein>
<comment type="similarity">
    <text evidence="1">Belongs to the bactofilin family.</text>
</comment>
<name>A0A968GEB3_9SPIO</name>
<dbReference type="Proteomes" id="UP000752013">
    <property type="component" value="Unassembled WGS sequence"/>
</dbReference>
<reference evidence="2" key="1">
    <citation type="submission" date="2020-03" db="EMBL/GenBank/DDBJ databases">
        <title>Spirochaetal bacteria isolated from arthropods constitute a novel genus Entomospira genus novum within the order Spirochaetales.</title>
        <authorList>
            <person name="Grana-Miraglia L."/>
            <person name="Sikutova S."/>
            <person name="Fingerle V."/>
            <person name="Sing A."/>
            <person name="Castillo-Ramirez S."/>
            <person name="Margos G."/>
            <person name="Rudolf I."/>
        </authorList>
    </citation>
    <scope>NUCLEOTIDE SEQUENCE</scope>
    <source>
        <strain evidence="2">BR208</strain>
    </source>
</reference>
<dbReference type="PANTHER" id="PTHR35024">
    <property type="entry name" value="HYPOTHETICAL CYTOSOLIC PROTEIN"/>
    <property type="match status" value="1"/>
</dbReference>
<keyword evidence="3" id="KW-1185">Reference proteome</keyword>
<evidence type="ECO:0000256" key="1">
    <source>
        <dbReference type="ARBA" id="ARBA00044755"/>
    </source>
</evidence>
<dbReference type="Pfam" id="PF04519">
    <property type="entry name" value="Bactofilin"/>
    <property type="match status" value="1"/>
</dbReference>
<dbReference type="RefSeq" id="WP_167703900.1">
    <property type="nucleotide sequence ID" value="NZ_CP118168.1"/>
</dbReference>
<evidence type="ECO:0000313" key="3">
    <source>
        <dbReference type="Proteomes" id="UP000752013"/>
    </source>
</evidence>
<gene>
    <name evidence="2" type="ORF">HCT46_06135</name>
</gene>